<dbReference type="GeneID" id="73378647"/>
<name>A0AAI9WZG8_9ASCO</name>
<feature type="domain" description="DOT1" evidence="13">
    <location>
        <begin position="653"/>
        <end position="964"/>
    </location>
</feature>
<dbReference type="PANTHER" id="PTHR21451:SF0">
    <property type="entry name" value="HISTONE-LYSINE N-METHYLTRANSFERASE, H3 LYSINE-79 SPECIFIC"/>
    <property type="match status" value="1"/>
</dbReference>
<protein>
    <recommendedName>
        <fullName evidence="3 11">Histone-lysine N-methyltransferase, H3 lysine-79 specific</fullName>
        <ecNumber evidence="2 11">2.1.1.360</ecNumber>
    </recommendedName>
    <alternativeName>
        <fullName evidence="9 11">Histone H3-K79 methyltransferase</fullName>
    </alternativeName>
</protein>
<keyword evidence="5 11" id="KW-0808">Transferase</keyword>
<feature type="compositionally biased region" description="Basic and acidic residues" evidence="12">
    <location>
        <begin position="268"/>
        <end position="285"/>
    </location>
</feature>
<evidence type="ECO:0000256" key="5">
    <source>
        <dbReference type="ARBA" id="ARBA00022679"/>
    </source>
</evidence>
<comment type="miscellaneous">
    <text evidence="11">In contrast to other lysine histone methyltransferases, it does not contain a SET domain, suggesting the existence of another mechanism for methylation of lysine residues of histones.</text>
</comment>
<evidence type="ECO:0000256" key="7">
    <source>
        <dbReference type="ARBA" id="ARBA00022853"/>
    </source>
</evidence>
<comment type="caution">
    <text evidence="14">The sequence shown here is derived from an EMBL/GenBank/DDBJ whole genome shotgun (WGS) entry which is preliminary data.</text>
</comment>
<keyword evidence="4 11" id="KW-0489">Methyltransferase</keyword>
<evidence type="ECO:0000259" key="13">
    <source>
        <dbReference type="PROSITE" id="PS51569"/>
    </source>
</evidence>
<dbReference type="SUPFAM" id="SSF53335">
    <property type="entry name" value="S-adenosyl-L-methionine-dependent methyltransferases"/>
    <property type="match status" value="1"/>
</dbReference>
<dbReference type="InterPro" id="IPR030445">
    <property type="entry name" value="H3-K79_meTrfase"/>
</dbReference>
<dbReference type="GO" id="GO:0005634">
    <property type="term" value="C:nucleus"/>
    <property type="evidence" value="ECO:0007669"/>
    <property type="project" value="UniProtKB-SubCell"/>
</dbReference>
<gene>
    <name evidence="14" type="ORF">KGF56_001030</name>
</gene>
<comment type="function">
    <text evidence="11">Histone methyltransferase that specifically trimethylates histone H3 to form H3K79me3. This methylation is required for telomere silencing and for the pachytene checkpoint during the meiotic cell cycle by allowing the recruitment of RAD9 to double strand breaks. Nucleosomes are preferred as substrate compared to free histone.</text>
</comment>
<evidence type="ECO:0000256" key="3">
    <source>
        <dbReference type="ARBA" id="ARBA00020987"/>
    </source>
</evidence>
<comment type="activity regulation">
    <text evidence="11">Ubiquitination of histone H2B to form H2BK123ub1 is required for efficient DOT1 methyltransferase activity on histone H3.</text>
</comment>
<dbReference type="GO" id="GO:0000077">
    <property type="term" value="P:DNA damage checkpoint signaling"/>
    <property type="evidence" value="ECO:0007669"/>
    <property type="project" value="TreeGrafter"/>
</dbReference>
<organism evidence="14 15">
    <name type="scientific">Candida oxycetoniae</name>
    <dbReference type="NCBI Taxonomy" id="497107"/>
    <lineage>
        <taxon>Eukaryota</taxon>
        <taxon>Fungi</taxon>
        <taxon>Dikarya</taxon>
        <taxon>Ascomycota</taxon>
        <taxon>Saccharomycotina</taxon>
        <taxon>Pichiomycetes</taxon>
        <taxon>Debaryomycetaceae</taxon>
        <taxon>Candida/Lodderomyces clade</taxon>
        <taxon>Candida</taxon>
    </lineage>
</organism>
<dbReference type="AlphaFoldDB" id="A0AAI9WZG8"/>
<dbReference type="GO" id="GO:0032259">
    <property type="term" value="P:methylation"/>
    <property type="evidence" value="ECO:0007669"/>
    <property type="project" value="UniProtKB-KW"/>
</dbReference>
<proteinExistence type="inferred from homology"/>
<feature type="region of interest" description="Disordered" evidence="12">
    <location>
        <begin position="268"/>
        <end position="296"/>
    </location>
</feature>
<dbReference type="Gene3D" id="1.10.260.170">
    <property type="match status" value="1"/>
</dbReference>
<evidence type="ECO:0000256" key="8">
    <source>
        <dbReference type="ARBA" id="ARBA00023242"/>
    </source>
</evidence>
<dbReference type="GO" id="GO:0140956">
    <property type="term" value="F:histone H3K79 trimethyltransferase activity"/>
    <property type="evidence" value="ECO:0007669"/>
    <property type="project" value="UniProtKB-EC"/>
</dbReference>
<evidence type="ECO:0000256" key="1">
    <source>
        <dbReference type="ARBA" id="ARBA00004123"/>
    </source>
</evidence>
<dbReference type="EMBL" id="JAHUZD010000025">
    <property type="protein sequence ID" value="KAI3406188.2"/>
    <property type="molecule type" value="Genomic_DNA"/>
</dbReference>
<feature type="region of interest" description="Disordered" evidence="12">
    <location>
        <begin position="973"/>
        <end position="1006"/>
    </location>
</feature>
<dbReference type="EC" id="2.1.1.360" evidence="2 11"/>
<dbReference type="Pfam" id="PF08123">
    <property type="entry name" value="DOT1"/>
    <property type="match status" value="1"/>
</dbReference>
<dbReference type="InterPro" id="IPR029063">
    <property type="entry name" value="SAM-dependent_MTases_sf"/>
</dbReference>
<dbReference type="Gene3D" id="3.40.50.150">
    <property type="entry name" value="Vaccinia Virus protein VP39"/>
    <property type="match status" value="1"/>
</dbReference>
<evidence type="ECO:0000256" key="4">
    <source>
        <dbReference type="ARBA" id="ARBA00022603"/>
    </source>
</evidence>
<comment type="subcellular location">
    <subcellularLocation>
        <location evidence="1 11">Nucleus</location>
    </subcellularLocation>
</comment>
<dbReference type="PANTHER" id="PTHR21451">
    <property type="entry name" value="HISTONE H3 METHYLTRANSFERASE"/>
    <property type="match status" value="1"/>
</dbReference>
<feature type="compositionally biased region" description="Basic and acidic residues" evidence="12">
    <location>
        <begin position="997"/>
        <end position="1006"/>
    </location>
</feature>
<dbReference type="Proteomes" id="UP001202479">
    <property type="component" value="Unassembled WGS sequence"/>
</dbReference>
<evidence type="ECO:0000313" key="14">
    <source>
        <dbReference type="EMBL" id="KAI3406188.2"/>
    </source>
</evidence>
<evidence type="ECO:0000256" key="6">
    <source>
        <dbReference type="ARBA" id="ARBA00022691"/>
    </source>
</evidence>
<comment type="similarity">
    <text evidence="11">Belongs to the class I-like SAM-binding methyltransferase superfamily. DOT1 family.</text>
</comment>
<sequence length="1006" mass="115152">MSVNGSFDLTANRTWVLKKPTAKKTIPKALPKTKQDFINKAFCNLWHLLWIFKSRVGAEVAKIAENIMRKGNGHVLGQVSAKESLKVVDIRLTKVELDKLKQCIQTDLTSTTLNFHFPDYSIEKICQFVSCQPSFDADTLTIGEKEELAQYAKTNTPIEDVHDKFPLRSESLITSEYKRLSYISSRKTRFKTAEERLAYEAEMVFAGGASTLSKRNIKRRRGEVDIDSFKKLQEKASKITKSAKPPPTPMELAARAERADRIRLQALKKKEARERQRQIDKERRLRAPPSSSKPVKLKNELNNLIEATLHFQSVTGDRMALEDGAKRKTIPTHRWAPEVHHIALLKKTRSRQVQKNELRKKLKLEEKGSTTRKKSTSFEKKLQKNKSIKKKTHMKKTREHETPEYHELDSQVATELEVEEDHISPFDPPDINSDTLFNLHGRRLFVDGVYESIPKLPQLQFRVCDENETAKEAMTKNDNTILYDDELGAHVIASHEKCYRDMPISFPECVNPQTGKLNQLNSVKVRFLLYPQHYESYVLADPKDNELDPVHEIIKLFMLHFALYFSYSEVIKGLINGYCHSLERTVYDNNFGEFIFIVDKWNKLMLYLSPNIEAVEEIMKGDNDLNAGAKLCLNQSEIRVPTLDDLDLETFYSEIGFESASPFYQQVETKECSLNLAKGEGEEEEEEEEEIIIDENVDTSINNVQPPTNVASTKTYIRPDNYVSNFFKRLQSKTEVSRYAVQQILLRVYARVVSTDSRKLRSYRAFTAEVYGELLPSFTSEVLEKVQLKPNQKFYDLGSGVGNTTFQAALEFGAISGGCELMSHASKLTGLQENLIQKHLAVFGLKPLELKFALNQSFVNNEQVRRDCLDCDVIIVNNYLFEGELNDAVGKLLYGLKPGTKIISLRNFISPRYRATFDTVFDYFSVTKHEMSDLMSVSWTANKVPYYISTVEETIRPEYLKGEESVLEIYSDGSKSASPTTSVYHSHEEILTPPTEHNSEPETEKS</sequence>
<evidence type="ECO:0000256" key="11">
    <source>
        <dbReference type="RuleBase" id="RU271113"/>
    </source>
</evidence>
<feature type="region of interest" description="Disordered" evidence="12">
    <location>
        <begin position="363"/>
        <end position="409"/>
    </location>
</feature>
<dbReference type="GO" id="GO:0006281">
    <property type="term" value="P:DNA repair"/>
    <property type="evidence" value="ECO:0007669"/>
    <property type="project" value="TreeGrafter"/>
</dbReference>
<keyword evidence="8 11" id="KW-0539">Nucleus</keyword>
<dbReference type="FunFam" id="3.40.50.150:FF:000033">
    <property type="entry name" value="Histone-lysine N-methyltransferase, H3 lysine-79 specific"/>
    <property type="match status" value="1"/>
</dbReference>
<comment type="catalytic activity">
    <reaction evidence="10 11">
        <text>L-lysyl(79)-[histone H3] + 3 S-adenosyl-L-methionine = N(6),N(6),N(6)-trimethyl-L-lysyl(79)-[histone H3] + 3 S-adenosyl-L-homocysteine + 3 H(+)</text>
        <dbReference type="Rhea" id="RHEA:60328"/>
        <dbReference type="Rhea" id="RHEA-COMP:15549"/>
        <dbReference type="Rhea" id="RHEA-COMP:15552"/>
        <dbReference type="ChEBI" id="CHEBI:15378"/>
        <dbReference type="ChEBI" id="CHEBI:29969"/>
        <dbReference type="ChEBI" id="CHEBI:57856"/>
        <dbReference type="ChEBI" id="CHEBI:59789"/>
        <dbReference type="ChEBI" id="CHEBI:61961"/>
        <dbReference type="EC" id="2.1.1.360"/>
    </reaction>
</comment>
<keyword evidence="7 11" id="KW-0156">Chromatin regulator</keyword>
<reference evidence="14" key="1">
    <citation type="journal article" date="2022" name="DNA Res.">
        <title>Genome analysis of five recently described species of the CUG-Ser clade uncovers Candida theae as a new hybrid lineage with pathogenic potential in the Candida parapsilosis species complex.</title>
        <authorList>
            <person name="Mixao V."/>
            <person name="Del Olmo V."/>
            <person name="Hegedusova E."/>
            <person name="Saus E."/>
            <person name="Pryszcz L."/>
            <person name="Cillingova A."/>
            <person name="Nosek J."/>
            <person name="Gabaldon T."/>
        </authorList>
    </citation>
    <scope>NUCLEOTIDE SEQUENCE</scope>
    <source>
        <strain evidence="14">CBS 10844</strain>
    </source>
</reference>
<evidence type="ECO:0000256" key="9">
    <source>
        <dbReference type="ARBA" id="ARBA00029821"/>
    </source>
</evidence>
<feature type="compositionally biased region" description="Basic residues" evidence="12">
    <location>
        <begin position="383"/>
        <end position="397"/>
    </location>
</feature>
<dbReference type="RefSeq" id="XP_049181933.1">
    <property type="nucleotide sequence ID" value="XM_049322110.1"/>
</dbReference>
<accession>A0AAI9WZG8</accession>
<evidence type="ECO:0000256" key="2">
    <source>
        <dbReference type="ARBA" id="ARBA00012190"/>
    </source>
</evidence>
<evidence type="ECO:0000256" key="12">
    <source>
        <dbReference type="SAM" id="MobiDB-lite"/>
    </source>
</evidence>
<dbReference type="InterPro" id="IPR025789">
    <property type="entry name" value="DOT1_dom"/>
</dbReference>
<evidence type="ECO:0000313" key="15">
    <source>
        <dbReference type="Proteomes" id="UP001202479"/>
    </source>
</evidence>
<keyword evidence="15" id="KW-1185">Reference proteome</keyword>
<keyword evidence="6 11" id="KW-0949">S-adenosyl-L-methionine</keyword>
<feature type="compositionally biased region" description="Polar residues" evidence="12">
    <location>
        <begin position="973"/>
        <end position="984"/>
    </location>
</feature>
<evidence type="ECO:0000256" key="10">
    <source>
        <dbReference type="ARBA" id="ARBA00047770"/>
    </source>
</evidence>
<feature type="compositionally biased region" description="Basic and acidic residues" evidence="12">
    <location>
        <begin position="398"/>
        <end position="409"/>
    </location>
</feature>
<dbReference type="PROSITE" id="PS51569">
    <property type="entry name" value="DOT1"/>
    <property type="match status" value="1"/>
</dbReference>